<sequence>MDGLMEPLFRAIASKDFDTYSTPVDYTQRIEMRSNESRVAKDSVKRAKIEGHQGRRDFSSVFGGSKIQGRVVKLSIVAILVGYDMKDDAFVLQEFVSCHSPIFGP</sequence>
<evidence type="ECO:0000313" key="1">
    <source>
        <dbReference type="EMBL" id="EOY08582.1"/>
    </source>
</evidence>
<keyword evidence="2" id="KW-1185">Reference proteome</keyword>
<dbReference type="InParanoid" id="A0A061EVZ4"/>
<dbReference type="EMBL" id="CM001883">
    <property type="protein sequence ID" value="EOY08582.1"/>
    <property type="molecule type" value="Genomic_DNA"/>
</dbReference>
<protein>
    <submittedName>
        <fullName evidence="1">Uncharacterized protein</fullName>
    </submittedName>
</protein>
<evidence type="ECO:0000313" key="2">
    <source>
        <dbReference type="Proteomes" id="UP000026915"/>
    </source>
</evidence>
<dbReference type="AlphaFoldDB" id="A0A061EVZ4"/>
<name>A0A061EVZ4_THECC</name>
<gene>
    <name evidence="1" type="ORF">TCM_023237</name>
</gene>
<organism evidence="1 2">
    <name type="scientific">Theobroma cacao</name>
    <name type="common">Cacao</name>
    <name type="synonym">Cocoa</name>
    <dbReference type="NCBI Taxonomy" id="3641"/>
    <lineage>
        <taxon>Eukaryota</taxon>
        <taxon>Viridiplantae</taxon>
        <taxon>Streptophyta</taxon>
        <taxon>Embryophyta</taxon>
        <taxon>Tracheophyta</taxon>
        <taxon>Spermatophyta</taxon>
        <taxon>Magnoliopsida</taxon>
        <taxon>eudicotyledons</taxon>
        <taxon>Gunneridae</taxon>
        <taxon>Pentapetalae</taxon>
        <taxon>rosids</taxon>
        <taxon>malvids</taxon>
        <taxon>Malvales</taxon>
        <taxon>Malvaceae</taxon>
        <taxon>Byttnerioideae</taxon>
        <taxon>Theobroma</taxon>
    </lineage>
</organism>
<dbReference type="Gramene" id="EOY08582">
    <property type="protein sequence ID" value="EOY08582"/>
    <property type="gene ID" value="TCM_023237"/>
</dbReference>
<dbReference type="Proteomes" id="UP000026915">
    <property type="component" value="Chromosome 5"/>
</dbReference>
<accession>A0A061EVZ4</accession>
<dbReference type="HOGENOM" id="CLU_2241527_0_0_1"/>
<proteinExistence type="predicted"/>
<reference evidence="1 2" key="1">
    <citation type="journal article" date="2013" name="Genome Biol.">
        <title>The genome sequence of the most widely cultivated cacao type and its use to identify candidate genes regulating pod color.</title>
        <authorList>
            <person name="Motamayor J.C."/>
            <person name="Mockaitis K."/>
            <person name="Schmutz J."/>
            <person name="Haiminen N."/>
            <person name="Iii D.L."/>
            <person name="Cornejo O."/>
            <person name="Findley S.D."/>
            <person name="Zheng P."/>
            <person name="Utro F."/>
            <person name="Royaert S."/>
            <person name="Saski C."/>
            <person name="Jenkins J."/>
            <person name="Podicheti R."/>
            <person name="Zhao M."/>
            <person name="Scheffler B.E."/>
            <person name="Stack J.C."/>
            <person name="Feltus F.A."/>
            <person name="Mustiga G.M."/>
            <person name="Amores F."/>
            <person name="Phillips W."/>
            <person name="Marelli J.P."/>
            <person name="May G.D."/>
            <person name="Shapiro H."/>
            <person name="Ma J."/>
            <person name="Bustamante C.D."/>
            <person name="Schnell R.J."/>
            <person name="Main D."/>
            <person name="Gilbert D."/>
            <person name="Parida L."/>
            <person name="Kuhn D.N."/>
        </authorList>
    </citation>
    <scope>NUCLEOTIDE SEQUENCE [LARGE SCALE GENOMIC DNA]</scope>
    <source>
        <strain evidence="2">cv. Matina 1-6</strain>
    </source>
</reference>